<feature type="domain" description="HAMP" evidence="14">
    <location>
        <begin position="301"/>
        <end position="356"/>
    </location>
</feature>
<dbReference type="InterPro" id="IPR033479">
    <property type="entry name" value="dCache_1"/>
</dbReference>
<evidence type="ECO:0000259" key="13">
    <source>
        <dbReference type="PROSITE" id="PS50111"/>
    </source>
</evidence>
<dbReference type="Pfam" id="PF00015">
    <property type="entry name" value="MCPsignal"/>
    <property type="match status" value="1"/>
</dbReference>
<evidence type="ECO:0000256" key="12">
    <source>
        <dbReference type="SAM" id="Phobius"/>
    </source>
</evidence>
<evidence type="ECO:0000256" key="8">
    <source>
        <dbReference type="ARBA" id="ARBA00029447"/>
    </source>
</evidence>
<keyword evidence="6 12" id="KW-0472">Membrane</keyword>
<dbReference type="CDD" id="cd18773">
    <property type="entry name" value="PDC1_HK_sensor"/>
    <property type="match status" value="1"/>
</dbReference>
<feature type="domain" description="Methyl-accepting transducer" evidence="13">
    <location>
        <begin position="375"/>
        <end position="611"/>
    </location>
</feature>
<dbReference type="Pfam" id="PF00672">
    <property type="entry name" value="HAMP"/>
    <property type="match status" value="1"/>
</dbReference>
<dbReference type="InterPro" id="IPR003660">
    <property type="entry name" value="HAMP_dom"/>
</dbReference>
<evidence type="ECO:0000256" key="4">
    <source>
        <dbReference type="ARBA" id="ARBA00022692"/>
    </source>
</evidence>
<feature type="transmembrane region" description="Helical" evidence="12">
    <location>
        <begin position="280"/>
        <end position="299"/>
    </location>
</feature>
<feature type="compositionally biased region" description="Low complexity" evidence="11">
    <location>
        <begin position="618"/>
        <end position="636"/>
    </location>
</feature>
<evidence type="ECO:0000256" key="9">
    <source>
        <dbReference type="PROSITE-ProRule" id="PRU00284"/>
    </source>
</evidence>
<name>A0A1G6T3K1_9FIRM</name>
<protein>
    <submittedName>
        <fullName evidence="15">Methyl-accepting chemotaxis sensory transducer with Cache sensor</fullName>
    </submittedName>
</protein>
<feature type="coiled-coil region" evidence="10">
    <location>
        <begin position="519"/>
        <end position="602"/>
    </location>
</feature>
<dbReference type="Proteomes" id="UP000324896">
    <property type="component" value="Unassembled WGS sequence"/>
</dbReference>
<dbReference type="EMBL" id="FMYT01000036">
    <property type="protein sequence ID" value="SDD23037.1"/>
    <property type="molecule type" value="Genomic_DNA"/>
</dbReference>
<dbReference type="AlphaFoldDB" id="A0A1G6T3K1"/>
<evidence type="ECO:0000313" key="16">
    <source>
        <dbReference type="Proteomes" id="UP000324896"/>
    </source>
</evidence>
<dbReference type="SMART" id="SM00304">
    <property type="entry name" value="HAMP"/>
    <property type="match status" value="1"/>
</dbReference>
<dbReference type="PANTHER" id="PTHR32089:SF112">
    <property type="entry name" value="LYSOZYME-LIKE PROTEIN-RELATED"/>
    <property type="match status" value="1"/>
</dbReference>
<keyword evidence="10" id="KW-0175">Coiled coil</keyword>
<dbReference type="SUPFAM" id="SSF103190">
    <property type="entry name" value="Sensory domain-like"/>
    <property type="match status" value="1"/>
</dbReference>
<keyword evidence="2" id="KW-1003">Cell membrane</keyword>
<comment type="subcellular location">
    <subcellularLocation>
        <location evidence="1">Cell membrane</location>
        <topology evidence="1">Multi-pass membrane protein</topology>
    </subcellularLocation>
</comment>
<dbReference type="PROSITE" id="PS50111">
    <property type="entry name" value="CHEMOTAXIS_TRANSDUC_2"/>
    <property type="match status" value="1"/>
</dbReference>
<proteinExistence type="inferred from homology"/>
<sequence length="661" mass="73458">MIKFKSIQHKLLLTVSVVVLIIISVSSFLYYNSSKTILKNIIIEEAEKSAQDNADNIDQWLKEKQLLLETLTNINSVQGLNWNSAQLILRRTQEKTNFMDIMLVEENGRFKATSGSFGDISEKEYFKQALEQQKSVFSKIYVDFFTEESVFAVAAPITDDYDKLQGFLVGVLKLSDIQNLITDLNLNGSGYGMILNQKSELLAHPEKELIGAQDYYQNSSSELKKVLDLIRENDRYTGNFKINNQNNIITAARINTTNWSLALTAAESAILSELQIFKQYTTYIGLAAFIFALIVIYIISREITAPIINLVEVIKKTSDGKLNLTVKEKYLNRTDEIGILSRSIENLISSLDKIVRSISHVSKQLSAASHELQDNSEEISTSAREVGNSTHEMAAAMEEQSAQVDETKANIIELSQEIKNIDNKSVNMEQQSRIVINNIENGNNSIKNSIKEIKNVREKSHRVENTVNELGESSDKIGDIIQLISSISSQTNLLALNAAIEAARAGEAGRGFSVVADEIRNLAEESSQATEEISKLITDIQGGVKHTVENMNATREAVENSVQAIQNSENSFAEIDRAAVELKKLINEISEAALNMSQNSEEVQLSIKDIAEVSEKTASSAEEIAASSQEQSSATHEITESTRSLAAMSRKLLQSIKHFEI</sequence>
<reference evidence="15 16" key="1">
    <citation type="submission" date="2016-10" db="EMBL/GenBank/DDBJ databases">
        <authorList>
            <person name="Varghese N."/>
            <person name="Submissions S."/>
        </authorList>
    </citation>
    <scope>NUCLEOTIDE SEQUENCE [LARGE SCALE GENOMIC DNA]</scope>
    <source>
        <strain evidence="15 16">WG10</strain>
    </source>
</reference>
<evidence type="ECO:0000256" key="2">
    <source>
        <dbReference type="ARBA" id="ARBA00022475"/>
    </source>
</evidence>
<feature type="region of interest" description="Disordered" evidence="11">
    <location>
        <begin position="618"/>
        <end position="641"/>
    </location>
</feature>
<keyword evidence="4 12" id="KW-0812">Transmembrane</keyword>
<evidence type="ECO:0000256" key="10">
    <source>
        <dbReference type="SAM" id="Coils"/>
    </source>
</evidence>
<dbReference type="GO" id="GO:0005886">
    <property type="term" value="C:plasma membrane"/>
    <property type="evidence" value="ECO:0007669"/>
    <property type="project" value="UniProtKB-SubCell"/>
</dbReference>
<accession>A0A1G6T3K1</accession>
<evidence type="ECO:0000256" key="1">
    <source>
        <dbReference type="ARBA" id="ARBA00004651"/>
    </source>
</evidence>
<dbReference type="RefSeq" id="WP_188116928.1">
    <property type="nucleotide sequence ID" value="NZ_FMYT01000036.1"/>
</dbReference>
<dbReference type="Pfam" id="PF02743">
    <property type="entry name" value="dCache_1"/>
    <property type="match status" value="1"/>
</dbReference>
<dbReference type="GO" id="GO:0007165">
    <property type="term" value="P:signal transduction"/>
    <property type="evidence" value="ECO:0007669"/>
    <property type="project" value="UniProtKB-KW"/>
</dbReference>
<dbReference type="InterPro" id="IPR029151">
    <property type="entry name" value="Sensor-like_sf"/>
</dbReference>
<gene>
    <name evidence="15" type="ORF">SAMN04488597_1365</name>
</gene>
<evidence type="ECO:0000256" key="7">
    <source>
        <dbReference type="ARBA" id="ARBA00023224"/>
    </source>
</evidence>
<dbReference type="SUPFAM" id="SSF58104">
    <property type="entry name" value="Methyl-accepting chemotaxis protein (MCP) signaling domain"/>
    <property type="match status" value="1"/>
</dbReference>
<evidence type="ECO:0000313" key="15">
    <source>
        <dbReference type="EMBL" id="SDD23037.1"/>
    </source>
</evidence>
<evidence type="ECO:0000256" key="6">
    <source>
        <dbReference type="ARBA" id="ARBA00023136"/>
    </source>
</evidence>
<evidence type="ECO:0000256" key="3">
    <source>
        <dbReference type="ARBA" id="ARBA00022500"/>
    </source>
</evidence>
<keyword evidence="3" id="KW-0145">Chemotaxis</keyword>
<dbReference type="GO" id="GO:0006935">
    <property type="term" value="P:chemotaxis"/>
    <property type="evidence" value="ECO:0007669"/>
    <property type="project" value="UniProtKB-KW"/>
</dbReference>
<feature type="transmembrane region" description="Helical" evidence="12">
    <location>
        <begin position="12"/>
        <end position="31"/>
    </location>
</feature>
<evidence type="ECO:0000259" key="14">
    <source>
        <dbReference type="PROSITE" id="PS50885"/>
    </source>
</evidence>
<keyword evidence="7 9" id="KW-0807">Transducer</keyword>
<dbReference type="Gene3D" id="1.10.287.950">
    <property type="entry name" value="Methyl-accepting chemotaxis protein"/>
    <property type="match status" value="1"/>
</dbReference>
<dbReference type="PANTHER" id="PTHR32089">
    <property type="entry name" value="METHYL-ACCEPTING CHEMOTAXIS PROTEIN MCPB"/>
    <property type="match status" value="1"/>
</dbReference>
<evidence type="ECO:0000256" key="11">
    <source>
        <dbReference type="SAM" id="MobiDB-lite"/>
    </source>
</evidence>
<evidence type="ECO:0000256" key="5">
    <source>
        <dbReference type="ARBA" id="ARBA00022989"/>
    </source>
</evidence>
<dbReference type="Gene3D" id="3.30.450.20">
    <property type="entry name" value="PAS domain"/>
    <property type="match status" value="2"/>
</dbReference>
<dbReference type="SMART" id="SM00283">
    <property type="entry name" value="MA"/>
    <property type="match status" value="1"/>
</dbReference>
<keyword evidence="5 12" id="KW-1133">Transmembrane helix</keyword>
<comment type="similarity">
    <text evidence="8">Belongs to the methyl-accepting chemotaxis (MCP) protein family.</text>
</comment>
<dbReference type="PROSITE" id="PS50885">
    <property type="entry name" value="HAMP"/>
    <property type="match status" value="1"/>
</dbReference>
<dbReference type="Gene3D" id="1.10.8.500">
    <property type="entry name" value="HAMP domain in histidine kinase"/>
    <property type="match status" value="1"/>
</dbReference>
<dbReference type="CDD" id="cd12912">
    <property type="entry name" value="PDC2_MCP_like"/>
    <property type="match status" value="1"/>
</dbReference>
<dbReference type="InterPro" id="IPR004089">
    <property type="entry name" value="MCPsignal_dom"/>
</dbReference>
<feature type="coiled-coil region" evidence="10">
    <location>
        <begin position="397"/>
        <end position="466"/>
    </location>
</feature>
<organism evidence="15 16">
    <name type="scientific">Halanaerobium congolense</name>
    <dbReference type="NCBI Taxonomy" id="54121"/>
    <lineage>
        <taxon>Bacteria</taxon>
        <taxon>Bacillati</taxon>
        <taxon>Bacillota</taxon>
        <taxon>Clostridia</taxon>
        <taxon>Halanaerobiales</taxon>
        <taxon>Halanaerobiaceae</taxon>
        <taxon>Halanaerobium</taxon>
    </lineage>
</organism>